<evidence type="ECO:0000313" key="7">
    <source>
        <dbReference type="Proteomes" id="UP000070544"/>
    </source>
</evidence>
<organism evidence="6 7">
    <name type="scientific">Gonapodya prolifera (strain JEL478)</name>
    <name type="common">Monoblepharis prolifera</name>
    <dbReference type="NCBI Taxonomy" id="1344416"/>
    <lineage>
        <taxon>Eukaryota</taxon>
        <taxon>Fungi</taxon>
        <taxon>Fungi incertae sedis</taxon>
        <taxon>Chytridiomycota</taxon>
        <taxon>Chytridiomycota incertae sedis</taxon>
        <taxon>Monoblepharidomycetes</taxon>
        <taxon>Monoblepharidales</taxon>
        <taxon>Gonapodyaceae</taxon>
        <taxon>Gonapodya</taxon>
    </lineage>
</organism>
<dbReference type="Proteomes" id="UP000070544">
    <property type="component" value="Unassembled WGS sequence"/>
</dbReference>
<name>A0A139A0W0_GONPJ</name>
<evidence type="ECO:0000313" key="6">
    <source>
        <dbReference type="EMBL" id="KXS10416.1"/>
    </source>
</evidence>
<keyword evidence="4" id="KW-0804">Transcription</keyword>
<reference evidence="6 7" key="1">
    <citation type="journal article" date="2015" name="Genome Biol. Evol.">
        <title>Phylogenomic analyses indicate that early fungi evolved digesting cell walls of algal ancestors of land plants.</title>
        <authorList>
            <person name="Chang Y."/>
            <person name="Wang S."/>
            <person name="Sekimoto S."/>
            <person name="Aerts A.L."/>
            <person name="Choi C."/>
            <person name="Clum A."/>
            <person name="LaButti K.M."/>
            <person name="Lindquist E.A."/>
            <person name="Yee Ngan C."/>
            <person name="Ohm R.A."/>
            <person name="Salamov A.A."/>
            <person name="Grigoriev I.V."/>
            <person name="Spatafora J.W."/>
            <person name="Berbee M.L."/>
        </authorList>
    </citation>
    <scope>NUCLEOTIDE SEQUENCE [LARGE SCALE GENOMIC DNA]</scope>
    <source>
        <strain evidence="6 7">JEL478</strain>
    </source>
</reference>
<sequence length="572" mass="63196">MPYQLQMADDVQATLPSATGETVVESDRQPTKKRPLRHVNSRLASLERALASPVLTVDKSPTRADTATNAYPFADQQLHRFPHFLPPEVCHKLLNRYFTGRPSHSTLIHSSMILDNKKPSAILNVGILALTSTLNSEHEHLRTLGKGMIVPKMKETLRNAAAWPSVDLVVGFVFGYYTNFALNTSSKDSILFVSQACAAIKLLAITTEEGLRTMFPDKDPPSGNRHGIPPPWILREQARRVVWLVYTLDAALSASTASRANLEADELYNLRIPCDDRVWSFRKPPWNEPPLDQHTLKSLLRPEPTTFGSLPVPPTVTLVGKVPCCLEPIVLYTYRLATQLHVRLEEQGMYVFMLPKTTVGEEVRSKINQIDIVINNLDSFFSYGGTAQTASALLSMALFSAVRAILRGPGIALERLWIKLVMESIWMRNFRAEAPRDLSLWIDQKRPGLGTQTGELLAAWSASPAFLDSIKDASCTAVLISQALQIDPDITLYISEGVRGWFGNALERTLQICGVILILAAALSLELGLPMDSQLVASAEIILRAGGPPVDVSEMVLRVVGELQQSPNFHPS</sequence>
<dbReference type="GO" id="GO:0000981">
    <property type="term" value="F:DNA-binding transcription factor activity, RNA polymerase II-specific"/>
    <property type="evidence" value="ECO:0007669"/>
    <property type="project" value="InterPro"/>
</dbReference>
<proteinExistence type="predicted"/>
<comment type="subcellular location">
    <subcellularLocation>
        <location evidence="1">Nucleus</location>
    </subcellularLocation>
</comment>
<evidence type="ECO:0000256" key="5">
    <source>
        <dbReference type="ARBA" id="ARBA00023242"/>
    </source>
</evidence>
<dbReference type="PANTHER" id="PTHR47338:SF5">
    <property type="entry name" value="ZN(II)2CYS6 TRANSCRIPTION FACTOR (EUROFUNG)"/>
    <property type="match status" value="1"/>
</dbReference>
<dbReference type="EMBL" id="KQ965827">
    <property type="protein sequence ID" value="KXS10416.1"/>
    <property type="molecule type" value="Genomic_DNA"/>
</dbReference>
<evidence type="ECO:0000256" key="2">
    <source>
        <dbReference type="ARBA" id="ARBA00022723"/>
    </source>
</evidence>
<dbReference type="GO" id="GO:0005634">
    <property type="term" value="C:nucleus"/>
    <property type="evidence" value="ECO:0007669"/>
    <property type="project" value="UniProtKB-SubCell"/>
</dbReference>
<keyword evidence="7" id="KW-1185">Reference proteome</keyword>
<evidence type="ECO:0008006" key="8">
    <source>
        <dbReference type="Google" id="ProtNLM"/>
    </source>
</evidence>
<protein>
    <recommendedName>
        <fullName evidence="8">Transcription factor domain-containing protein</fullName>
    </recommendedName>
</protein>
<evidence type="ECO:0000256" key="4">
    <source>
        <dbReference type="ARBA" id="ARBA00023163"/>
    </source>
</evidence>
<gene>
    <name evidence="6" type="ORF">M427DRAFT_139558</name>
</gene>
<dbReference type="AlphaFoldDB" id="A0A139A0W0"/>
<evidence type="ECO:0000256" key="1">
    <source>
        <dbReference type="ARBA" id="ARBA00004123"/>
    </source>
</evidence>
<evidence type="ECO:0000256" key="3">
    <source>
        <dbReference type="ARBA" id="ARBA00023015"/>
    </source>
</evidence>
<dbReference type="InterPro" id="IPR050815">
    <property type="entry name" value="TF_fung"/>
</dbReference>
<keyword evidence="5" id="KW-0539">Nucleus</keyword>
<accession>A0A139A0W0</accession>
<dbReference type="GO" id="GO:0046872">
    <property type="term" value="F:metal ion binding"/>
    <property type="evidence" value="ECO:0007669"/>
    <property type="project" value="UniProtKB-KW"/>
</dbReference>
<keyword evidence="2" id="KW-0479">Metal-binding</keyword>
<dbReference type="PANTHER" id="PTHR47338">
    <property type="entry name" value="ZN(II)2CYS6 TRANSCRIPTION FACTOR (EUROFUNG)-RELATED"/>
    <property type="match status" value="1"/>
</dbReference>
<keyword evidence="3" id="KW-0805">Transcription regulation</keyword>